<evidence type="ECO:0000256" key="2">
    <source>
        <dbReference type="ARBA" id="ARBA00022676"/>
    </source>
</evidence>
<dbReference type="AlphaFoldDB" id="A0AAD3SSY8"/>
<dbReference type="GO" id="GO:0008194">
    <property type="term" value="F:UDP-glycosyltransferase activity"/>
    <property type="evidence" value="ECO:0007669"/>
    <property type="project" value="InterPro"/>
</dbReference>
<dbReference type="PROSITE" id="PS00375">
    <property type="entry name" value="UDPGT"/>
    <property type="match status" value="1"/>
</dbReference>
<accession>A0AAD3SSY8</accession>
<dbReference type="Proteomes" id="UP001279734">
    <property type="component" value="Unassembled WGS sequence"/>
</dbReference>
<reference evidence="6" key="1">
    <citation type="submission" date="2023-05" db="EMBL/GenBank/DDBJ databases">
        <title>Nepenthes gracilis genome sequencing.</title>
        <authorList>
            <person name="Fukushima K."/>
        </authorList>
    </citation>
    <scope>NUCLEOTIDE SEQUENCE</scope>
    <source>
        <strain evidence="6">SING2019-196</strain>
    </source>
</reference>
<evidence type="ECO:0000256" key="5">
    <source>
        <dbReference type="RuleBase" id="RU362057"/>
    </source>
</evidence>
<evidence type="ECO:0000256" key="4">
    <source>
        <dbReference type="RuleBase" id="RU003718"/>
    </source>
</evidence>
<evidence type="ECO:0000313" key="6">
    <source>
        <dbReference type="EMBL" id="GMH17300.1"/>
    </source>
</evidence>
<dbReference type="PANTHER" id="PTHR48046:SF6">
    <property type="entry name" value="GLYCOSYLTRANSFERASE"/>
    <property type="match status" value="1"/>
</dbReference>
<sequence>MEQHVAMLPSPGLGHLISLVEIAKLLVSRHDFSVTVLVPTIGEPTKSQKSFLQNLPPKIDYILLPPVIFDDLPEDAAPELKICLTVTRSIAPIRDALDSLKARTQVVAFLTDLFGSDAFDIAKELGIPHYLYFPSTPITLLLLYHLPKLDETTTSQYKDLPEPVKLPGCPPLPEKDFLQPVQDRHHPAYKLVLHHAKRCTLGLGTLINCAVELDPPAVQALQEYPGCPPVYPIGPIIHEGSDGSEIGSECLRWLDDQPSGSVLYVAFGSGGTLSSEQLNELALGLELSGQRFLWVVKSPNNNSKSGAYFSTQSKEDPLAFMPEGFLERTKDRGLVVPSWAPQIQILKHSSTGGFLSHCGWGSTLESVLHGVPMIAWPLYAEQPMNAVMLHMGWKAALRPSANEKGLVERGEVSYVVKELMEGEEGKRIRQRMKELGEAARTALTENGSSSKYLSQLALRWKNHDN</sequence>
<name>A0AAD3SSY8_NEPGR</name>
<gene>
    <name evidence="6" type="ORF">Nepgr_019141</name>
</gene>
<dbReference type="EC" id="2.4.1.-" evidence="5"/>
<dbReference type="FunFam" id="3.40.50.2000:FF:000051">
    <property type="entry name" value="Glycosyltransferase"/>
    <property type="match status" value="1"/>
</dbReference>
<dbReference type="InterPro" id="IPR035595">
    <property type="entry name" value="UDP_glycos_trans_CS"/>
</dbReference>
<dbReference type="SUPFAM" id="SSF53756">
    <property type="entry name" value="UDP-Glycosyltransferase/glycogen phosphorylase"/>
    <property type="match status" value="1"/>
</dbReference>
<dbReference type="CDD" id="cd03784">
    <property type="entry name" value="GT1_Gtf-like"/>
    <property type="match status" value="1"/>
</dbReference>
<keyword evidence="7" id="KW-1185">Reference proteome</keyword>
<dbReference type="EMBL" id="BSYO01000017">
    <property type="protein sequence ID" value="GMH17300.1"/>
    <property type="molecule type" value="Genomic_DNA"/>
</dbReference>
<dbReference type="Gene3D" id="3.40.50.2000">
    <property type="entry name" value="Glycogen Phosphorylase B"/>
    <property type="match status" value="2"/>
</dbReference>
<evidence type="ECO:0000313" key="7">
    <source>
        <dbReference type="Proteomes" id="UP001279734"/>
    </source>
</evidence>
<dbReference type="Pfam" id="PF00201">
    <property type="entry name" value="UDPGT"/>
    <property type="match status" value="1"/>
</dbReference>
<dbReference type="InterPro" id="IPR002213">
    <property type="entry name" value="UDP_glucos_trans"/>
</dbReference>
<keyword evidence="2 4" id="KW-0328">Glycosyltransferase</keyword>
<protein>
    <recommendedName>
        <fullName evidence="5">Glycosyltransferase</fullName>
        <ecNumber evidence="5">2.4.1.-</ecNumber>
    </recommendedName>
</protein>
<dbReference type="PANTHER" id="PTHR48046">
    <property type="entry name" value="UDP-GLYCOSYLTRANSFERASE 72E1"/>
    <property type="match status" value="1"/>
</dbReference>
<dbReference type="FunFam" id="3.40.50.2000:FF:000054">
    <property type="entry name" value="Glycosyltransferase"/>
    <property type="match status" value="1"/>
</dbReference>
<comment type="similarity">
    <text evidence="1 4">Belongs to the UDP-glycosyltransferase family.</text>
</comment>
<proteinExistence type="inferred from homology"/>
<organism evidence="6 7">
    <name type="scientific">Nepenthes gracilis</name>
    <name type="common">Slender pitcher plant</name>
    <dbReference type="NCBI Taxonomy" id="150966"/>
    <lineage>
        <taxon>Eukaryota</taxon>
        <taxon>Viridiplantae</taxon>
        <taxon>Streptophyta</taxon>
        <taxon>Embryophyta</taxon>
        <taxon>Tracheophyta</taxon>
        <taxon>Spermatophyta</taxon>
        <taxon>Magnoliopsida</taxon>
        <taxon>eudicotyledons</taxon>
        <taxon>Gunneridae</taxon>
        <taxon>Pentapetalae</taxon>
        <taxon>Caryophyllales</taxon>
        <taxon>Nepenthaceae</taxon>
        <taxon>Nepenthes</taxon>
    </lineage>
</organism>
<evidence type="ECO:0000256" key="1">
    <source>
        <dbReference type="ARBA" id="ARBA00009995"/>
    </source>
</evidence>
<keyword evidence="3 4" id="KW-0808">Transferase</keyword>
<comment type="caution">
    <text evidence="6">The sequence shown here is derived from an EMBL/GenBank/DDBJ whole genome shotgun (WGS) entry which is preliminary data.</text>
</comment>
<evidence type="ECO:0000256" key="3">
    <source>
        <dbReference type="ARBA" id="ARBA00022679"/>
    </source>
</evidence>